<dbReference type="EMBL" id="NBWZ01000001">
    <property type="protein sequence ID" value="RFA08089.1"/>
    <property type="molecule type" value="Genomic_DNA"/>
</dbReference>
<dbReference type="Gene3D" id="3.40.50.620">
    <property type="entry name" value="HUPs"/>
    <property type="match status" value="2"/>
</dbReference>
<dbReference type="RefSeq" id="WP_116413505.1">
    <property type="nucleotide sequence ID" value="NZ_NBWZ01000001.1"/>
</dbReference>
<dbReference type="OrthoDB" id="6174426at2"/>
<proteinExistence type="inferred from homology"/>
<dbReference type="SUPFAM" id="SSF52402">
    <property type="entry name" value="Adenine nucleotide alpha hydrolases-like"/>
    <property type="match status" value="2"/>
</dbReference>
<dbReference type="Pfam" id="PF00582">
    <property type="entry name" value="Usp"/>
    <property type="match status" value="2"/>
</dbReference>
<dbReference type="Proteomes" id="UP000256486">
    <property type="component" value="Unassembled WGS sequence"/>
</dbReference>
<feature type="domain" description="UspA" evidence="2">
    <location>
        <begin position="11"/>
        <end position="141"/>
    </location>
</feature>
<dbReference type="InterPro" id="IPR006016">
    <property type="entry name" value="UspA"/>
</dbReference>
<dbReference type="InterPro" id="IPR014729">
    <property type="entry name" value="Rossmann-like_a/b/a_fold"/>
</dbReference>
<gene>
    <name evidence="3" type="ORF">B7R54_01815</name>
</gene>
<reference evidence="3 4" key="1">
    <citation type="submission" date="2017-04" db="EMBL/GenBank/DDBJ databases">
        <title>Comparative genome analysis of Subtercola boreus.</title>
        <authorList>
            <person name="Cho Y.-J."/>
            <person name="Cho A."/>
            <person name="Kim O.-S."/>
            <person name="Lee J.-I."/>
        </authorList>
    </citation>
    <scope>NUCLEOTIDE SEQUENCE [LARGE SCALE GENOMIC DNA]</scope>
    <source>
        <strain evidence="3 4">K300</strain>
    </source>
</reference>
<name>A0A3E0VEJ9_9MICO</name>
<feature type="domain" description="UspA" evidence="2">
    <location>
        <begin position="154"/>
        <end position="292"/>
    </location>
</feature>
<evidence type="ECO:0000313" key="4">
    <source>
        <dbReference type="Proteomes" id="UP000256486"/>
    </source>
</evidence>
<comment type="similarity">
    <text evidence="1">Belongs to the universal stress protein A family.</text>
</comment>
<dbReference type="PRINTS" id="PR01438">
    <property type="entry name" value="UNVRSLSTRESS"/>
</dbReference>
<dbReference type="AlphaFoldDB" id="A0A3E0VEJ9"/>
<sequence>MRNSEEPTALIIVAVDGTRFSVAALQYAKNYAETQHARLRAISVWSNVNTYSPFMLEWSPLEDANFQLKEASREVFGDDLPAWYEQEVIEGSTAKILIEASRTAELLVVGSRGHGGFAGLFLGSVSTQCAAHAHSPVMIVREHNDLTATPAGTPVVVGHDGSVNGDDALEWALNYAEKVGAPVEVVRTWSIDRIPPQFNEEFGYVPSFDEVTARVRRDLITETAHRVGEHTGTTVTLTAAMSQPAEELIKRSEHARLLVVGSRGRGGFAGLLLGSVSSECAAHAHCPVAVVPKSADAHPDR</sequence>
<dbReference type="InterPro" id="IPR006015">
    <property type="entry name" value="Universal_stress_UspA"/>
</dbReference>
<dbReference type="PANTHER" id="PTHR46553:SF3">
    <property type="entry name" value="ADENINE NUCLEOTIDE ALPHA HYDROLASES-LIKE SUPERFAMILY PROTEIN"/>
    <property type="match status" value="1"/>
</dbReference>
<keyword evidence="4" id="KW-1185">Reference proteome</keyword>
<dbReference type="PANTHER" id="PTHR46553">
    <property type="entry name" value="ADENINE NUCLEOTIDE ALPHA HYDROLASES-LIKE SUPERFAMILY PROTEIN"/>
    <property type="match status" value="1"/>
</dbReference>
<evidence type="ECO:0000256" key="1">
    <source>
        <dbReference type="ARBA" id="ARBA00008791"/>
    </source>
</evidence>
<evidence type="ECO:0000259" key="2">
    <source>
        <dbReference type="Pfam" id="PF00582"/>
    </source>
</evidence>
<comment type="caution">
    <text evidence="3">The sequence shown here is derived from an EMBL/GenBank/DDBJ whole genome shotgun (WGS) entry which is preliminary data.</text>
</comment>
<organism evidence="3 4">
    <name type="scientific">Subtercola boreus</name>
    <dbReference type="NCBI Taxonomy" id="120213"/>
    <lineage>
        <taxon>Bacteria</taxon>
        <taxon>Bacillati</taxon>
        <taxon>Actinomycetota</taxon>
        <taxon>Actinomycetes</taxon>
        <taxon>Micrococcales</taxon>
        <taxon>Microbacteriaceae</taxon>
        <taxon>Subtercola</taxon>
    </lineage>
</organism>
<accession>A0A3E0VEJ9</accession>
<protein>
    <recommendedName>
        <fullName evidence="2">UspA domain-containing protein</fullName>
    </recommendedName>
</protein>
<evidence type="ECO:0000313" key="3">
    <source>
        <dbReference type="EMBL" id="RFA08089.1"/>
    </source>
</evidence>